<keyword evidence="3" id="KW-1185">Reference proteome</keyword>
<reference evidence="2 3" key="1">
    <citation type="journal article" date="2014" name="Genome Biol. Evol.">
        <title>The genome of the myxosporean Thelohanellus kitauei shows adaptations to nutrient acquisition within its fish host.</title>
        <authorList>
            <person name="Yang Y."/>
            <person name="Xiong J."/>
            <person name="Zhou Z."/>
            <person name="Huo F."/>
            <person name="Miao W."/>
            <person name="Ran C."/>
            <person name="Liu Y."/>
            <person name="Zhang J."/>
            <person name="Feng J."/>
            <person name="Wang M."/>
            <person name="Wang M."/>
            <person name="Wang L."/>
            <person name="Yao B."/>
        </authorList>
    </citation>
    <scope>NUCLEOTIDE SEQUENCE [LARGE SCALE GENOMIC DNA]</scope>
    <source>
        <strain evidence="2">Wuqing</strain>
    </source>
</reference>
<feature type="signal peptide" evidence="1">
    <location>
        <begin position="1"/>
        <end position="22"/>
    </location>
</feature>
<evidence type="ECO:0000313" key="2">
    <source>
        <dbReference type="EMBL" id="KII63686.1"/>
    </source>
</evidence>
<evidence type="ECO:0000256" key="1">
    <source>
        <dbReference type="SAM" id="SignalP"/>
    </source>
</evidence>
<dbReference type="EMBL" id="JWZT01004623">
    <property type="protein sequence ID" value="KII63686.1"/>
    <property type="molecule type" value="Genomic_DNA"/>
</dbReference>
<organism evidence="2 3">
    <name type="scientific">Thelohanellus kitauei</name>
    <name type="common">Myxosporean</name>
    <dbReference type="NCBI Taxonomy" id="669202"/>
    <lineage>
        <taxon>Eukaryota</taxon>
        <taxon>Metazoa</taxon>
        <taxon>Cnidaria</taxon>
        <taxon>Myxozoa</taxon>
        <taxon>Myxosporea</taxon>
        <taxon>Bivalvulida</taxon>
        <taxon>Platysporina</taxon>
        <taxon>Myxobolidae</taxon>
        <taxon>Thelohanellus</taxon>
    </lineage>
</organism>
<keyword evidence="1" id="KW-0732">Signal</keyword>
<dbReference type="Proteomes" id="UP000031668">
    <property type="component" value="Unassembled WGS sequence"/>
</dbReference>
<protein>
    <submittedName>
        <fullName evidence="2">Uncharacterized protein</fullName>
    </submittedName>
</protein>
<accession>A0A0C2MPY0</accession>
<dbReference type="AlphaFoldDB" id="A0A0C2MPY0"/>
<proteinExistence type="predicted"/>
<feature type="chain" id="PRO_5002152464" evidence="1">
    <location>
        <begin position="23"/>
        <end position="221"/>
    </location>
</feature>
<gene>
    <name evidence="2" type="ORF">RF11_06222</name>
</gene>
<sequence length="221" mass="25659">MCLFQQFGILIIFVVIITPSESFPIEKPSEFCANFTTALKDCINTTGAIFDVNETIKYCKNLIYMASTLFIPNFCTEYNFKVLYDTFGDNIDLFSADCINFTQSLIDADSNISENYKTYTEMMSCYDCDGNYNSYSQIWGCDDCKVITVYLLKKYYYQWGCATYKWGMTDLQFSCLKTCQYVMKSCPILTLSNALEDTYLFMCRQSKHLLIGRQNLQERRS</sequence>
<evidence type="ECO:0000313" key="3">
    <source>
        <dbReference type="Proteomes" id="UP000031668"/>
    </source>
</evidence>
<comment type="caution">
    <text evidence="2">The sequence shown here is derived from an EMBL/GenBank/DDBJ whole genome shotgun (WGS) entry which is preliminary data.</text>
</comment>
<name>A0A0C2MPY0_THEKT</name>